<name>A0A1I7V3S6_9PELO</name>
<feature type="chain" id="PRO_5009309737" evidence="1">
    <location>
        <begin position="19"/>
        <end position="124"/>
    </location>
</feature>
<proteinExistence type="predicted"/>
<organism evidence="2 3">
    <name type="scientific">Caenorhabditis tropicalis</name>
    <dbReference type="NCBI Taxonomy" id="1561998"/>
    <lineage>
        <taxon>Eukaryota</taxon>
        <taxon>Metazoa</taxon>
        <taxon>Ecdysozoa</taxon>
        <taxon>Nematoda</taxon>
        <taxon>Chromadorea</taxon>
        <taxon>Rhabditida</taxon>
        <taxon>Rhabditina</taxon>
        <taxon>Rhabditomorpha</taxon>
        <taxon>Rhabditoidea</taxon>
        <taxon>Rhabditidae</taxon>
        <taxon>Peloderinae</taxon>
        <taxon>Caenorhabditis</taxon>
    </lineage>
</organism>
<evidence type="ECO:0000313" key="2">
    <source>
        <dbReference type="Proteomes" id="UP000095282"/>
    </source>
</evidence>
<evidence type="ECO:0000256" key="1">
    <source>
        <dbReference type="SAM" id="SignalP"/>
    </source>
</evidence>
<dbReference type="WBParaSite" id="Csp11.Scaffold630.g22103.t1">
    <property type="protein sequence ID" value="Csp11.Scaffold630.g22103.t1"/>
    <property type="gene ID" value="Csp11.Scaffold630.g22103"/>
</dbReference>
<dbReference type="eggNOG" id="ENOG502R8KT">
    <property type="taxonomic scope" value="Eukaryota"/>
</dbReference>
<feature type="signal peptide" evidence="1">
    <location>
        <begin position="1"/>
        <end position="18"/>
    </location>
</feature>
<dbReference type="AlphaFoldDB" id="A0A1I7V3S6"/>
<keyword evidence="2" id="KW-1185">Reference proteome</keyword>
<keyword evidence="1" id="KW-0732">Signal</keyword>
<protein>
    <submittedName>
        <fullName evidence="3">Secreted protein</fullName>
    </submittedName>
</protein>
<accession>A0A1I7V3S6</accession>
<sequence>MIRPIILAIVFAVYHASALKCHVVPIGNLSLPDTSPLQECPLGSRSCIKVVDYERGTYTKQCQISNCPMNGRPNSDDNCQNRSSFGAKWSTCCCYEDGYGKKSKIYIQSRFHFQMQLRSLCKTC</sequence>
<reference evidence="3" key="1">
    <citation type="submission" date="2016-11" db="UniProtKB">
        <authorList>
            <consortium name="WormBaseParasite"/>
        </authorList>
    </citation>
    <scope>IDENTIFICATION</scope>
</reference>
<dbReference type="Proteomes" id="UP000095282">
    <property type="component" value="Unplaced"/>
</dbReference>
<evidence type="ECO:0000313" key="3">
    <source>
        <dbReference type="WBParaSite" id="Csp11.Scaffold630.g22103.t1"/>
    </source>
</evidence>